<keyword evidence="2" id="KW-0349">Heme</keyword>
<keyword evidence="3" id="KW-0479">Metal-binding</keyword>
<dbReference type="PANTHER" id="PTHR32439:SF9">
    <property type="entry name" value="BLR3264 PROTEIN"/>
    <property type="match status" value="1"/>
</dbReference>
<keyword evidence="1" id="KW-0004">4Fe-4S</keyword>
<evidence type="ECO:0000256" key="4">
    <source>
        <dbReference type="ARBA" id="ARBA00023002"/>
    </source>
</evidence>
<dbReference type="GO" id="GO:0051539">
    <property type="term" value="F:4 iron, 4 sulfur cluster binding"/>
    <property type="evidence" value="ECO:0007669"/>
    <property type="project" value="UniProtKB-KW"/>
</dbReference>
<dbReference type="AlphaFoldDB" id="A0A8J2YQM1"/>
<evidence type="ECO:0000256" key="3">
    <source>
        <dbReference type="ARBA" id="ARBA00022723"/>
    </source>
</evidence>
<evidence type="ECO:0000259" key="7">
    <source>
        <dbReference type="Pfam" id="PF03460"/>
    </source>
</evidence>
<dbReference type="InterPro" id="IPR051329">
    <property type="entry name" value="NIR_SIR_4Fe-4S"/>
</dbReference>
<feature type="domain" description="Nitrite/Sulfite reductase ferredoxin-like" evidence="7">
    <location>
        <begin position="32"/>
        <end position="93"/>
    </location>
</feature>
<evidence type="ECO:0000256" key="2">
    <source>
        <dbReference type="ARBA" id="ARBA00022617"/>
    </source>
</evidence>
<keyword evidence="5" id="KW-0408">Iron</keyword>
<evidence type="ECO:0000256" key="5">
    <source>
        <dbReference type="ARBA" id="ARBA00023004"/>
    </source>
</evidence>
<gene>
    <name evidence="8" type="primary">cobG</name>
    <name evidence="8" type="ORF">GCM10011611_09500</name>
</gene>
<dbReference type="EMBL" id="BMJQ01000002">
    <property type="protein sequence ID" value="GGF06099.1"/>
    <property type="molecule type" value="Genomic_DNA"/>
</dbReference>
<name>A0A8J2YQM1_9PROT</name>
<dbReference type="NCBIfam" id="TIGR02435">
    <property type="entry name" value="CobG"/>
    <property type="match status" value="1"/>
</dbReference>
<dbReference type="Gene3D" id="3.30.413.10">
    <property type="entry name" value="Sulfite Reductase Hemoprotein, domain 1"/>
    <property type="match status" value="1"/>
</dbReference>
<organism evidence="8 9">
    <name type="scientific">Aliidongia dinghuensis</name>
    <dbReference type="NCBI Taxonomy" id="1867774"/>
    <lineage>
        <taxon>Bacteria</taxon>
        <taxon>Pseudomonadati</taxon>
        <taxon>Pseudomonadota</taxon>
        <taxon>Alphaproteobacteria</taxon>
        <taxon>Rhodospirillales</taxon>
        <taxon>Dongiaceae</taxon>
        <taxon>Aliidongia</taxon>
    </lineage>
</organism>
<dbReference type="Proteomes" id="UP000646365">
    <property type="component" value="Unassembled WGS sequence"/>
</dbReference>
<dbReference type="RefSeq" id="WP_189043029.1">
    <property type="nucleotide sequence ID" value="NZ_BMJQ01000002.1"/>
</dbReference>
<keyword evidence="6" id="KW-0411">Iron-sulfur</keyword>
<feature type="domain" description="Nitrite/Sulfite reductase ferredoxin-like" evidence="7">
    <location>
        <begin position="263"/>
        <end position="314"/>
    </location>
</feature>
<keyword evidence="9" id="KW-1185">Reference proteome</keyword>
<comment type="caution">
    <text evidence="8">The sequence shown here is derived from an EMBL/GenBank/DDBJ whole genome shotgun (WGS) entry which is preliminary data.</text>
</comment>
<proteinExistence type="predicted"/>
<dbReference type="PANTHER" id="PTHR32439">
    <property type="entry name" value="FERREDOXIN--NITRITE REDUCTASE, CHLOROPLASTIC"/>
    <property type="match status" value="1"/>
</dbReference>
<dbReference type="InterPro" id="IPR036136">
    <property type="entry name" value="Nit/Sulf_reduc_fer-like_dom_sf"/>
</dbReference>
<dbReference type="InterPro" id="IPR045854">
    <property type="entry name" value="NO2/SO3_Rdtase_4Fe4S_sf"/>
</dbReference>
<dbReference type="GO" id="GO:0046872">
    <property type="term" value="F:metal ion binding"/>
    <property type="evidence" value="ECO:0007669"/>
    <property type="project" value="UniProtKB-KW"/>
</dbReference>
<reference evidence="8" key="2">
    <citation type="submission" date="2020-09" db="EMBL/GenBank/DDBJ databases">
        <authorList>
            <person name="Sun Q."/>
            <person name="Zhou Y."/>
        </authorList>
    </citation>
    <scope>NUCLEOTIDE SEQUENCE</scope>
    <source>
        <strain evidence="8">CGMCC 1.15725</strain>
    </source>
</reference>
<evidence type="ECO:0000256" key="6">
    <source>
        <dbReference type="ARBA" id="ARBA00023014"/>
    </source>
</evidence>
<evidence type="ECO:0000313" key="8">
    <source>
        <dbReference type="EMBL" id="GGF06099.1"/>
    </source>
</evidence>
<reference evidence="8" key="1">
    <citation type="journal article" date="2014" name="Int. J. Syst. Evol. Microbiol.">
        <title>Complete genome sequence of Corynebacterium casei LMG S-19264T (=DSM 44701T), isolated from a smear-ripened cheese.</title>
        <authorList>
            <consortium name="US DOE Joint Genome Institute (JGI-PGF)"/>
            <person name="Walter F."/>
            <person name="Albersmeier A."/>
            <person name="Kalinowski J."/>
            <person name="Ruckert C."/>
        </authorList>
    </citation>
    <scope>NUCLEOTIDE SEQUENCE</scope>
    <source>
        <strain evidence="8">CGMCC 1.15725</strain>
    </source>
</reference>
<dbReference type="SUPFAM" id="SSF55124">
    <property type="entry name" value="Nitrite/Sulfite reductase N-terminal domain-like"/>
    <property type="match status" value="2"/>
</dbReference>
<accession>A0A8J2YQM1</accession>
<dbReference type="SUPFAM" id="SSF56014">
    <property type="entry name" value="Nitrite and sulphite reductase 4Fe-4S domain-like"/>
    <property type="match status" value="2"/>
</dbReference>
<keyword evidence="4" id="KW-0560">Oxidoreductase</keyword>
<dbReference type="InterPro" id="IPR012798">
    <property type="entry name" value="Cbl_synth_CobG-like"/>
</dbReference>
<evidence type="ECO:0000313" key="9">
    <source>
        <dbReference type="Proteomes" id="UP000646365"/>
    </source>
</evidence>
<dbReference type="Pfam" id="PF03460">
    <property type="entry name" value="NIR_SIR_ferr"/>
    <property type="match status" value="2"/>
</dbReference>
<evidence type="ECO:0000256" key="1">
    <source>
        <dbReference type="ARBA" id="ARBA00022485"/>
    </source>
</evidence>
<dbReference type="Gene3D" id="3.90.480.20">
    <property type="match status" value="2"/>
</dbReference>
<protein>
    <submittedName>
        <fullName evidence="8">Precorrin-3B synthase</fullName>
    </submittedName>
</protein>
<dbReference type="InterPro" id="IPR005117">
    <property type="entry name" value="NiRdtase/SiRdtase_haem-b_fer"/>
</dbReference>
<dbReference type="GO" id="GO:0016491">
    <property type="term" value="F:oxidoreductase activity"/>
    <property type="evidence" value="ECO:0007669"/>
    <property type="project" value="UniProtKB-KW"/>
</dbReference>
<sequence>MTRPLPHREPAAGDPQALTDFCPGILHAVPAKDGMLMRLRLPGGVLPPATLAAIAELAARHGDGHLDLTARANIQLRGIGPAQLKPMTEGLARAGLLPSASHERIRNILVSPFAGVDPDEHIDLTGLAQALDRALIADAALAQLPAKFAFTLDGGGLGFDPGGADLTLTAVAPDRLHLSLAGQPTGLGTAPDAAVALLIRAAHATLVVAQSHDLPARGRSIGRVPAAYDEFRTGLAAKSCSVPAPRQSAPGFGIVAGTLLPVVPLGRLSSAQALALADAARQFGFDMRLTPWRNLALRGVAAGDLPALTATLASLGLSLDGRDGFAGLAACAGSAGCAAALGDVRHDARRFAESVASTAPTAGWAMHVAGCAKRCAMRGPAVVDLIATQNGYDVLFDGVVALTGLAPDEALAAARTAYRTKALQTP</sequence>